<keyword evidence="4" id="KW-1185">Reference proteome</keyword>
<accession>A0A6L5Z6Z5</accession>
<organism evidence="3 4">
    <name type="scientific">Halovulum marinum</name>
    <dbReference type="NCBI Taxonomy" id="2662447"/>
    <lineage>
        <taxon>Bacteria</taxon>
        <taxon>Pseudomonadati</taxon>
        <taxon>Pseudomonadota</taxon>
        <taxon>Alphaproteobacteria</taxon>
        <taxon>Rhodobacterales</taxon>
        <taxon>Paracoccaceae</taxon>
        <taxon>Halovulum</taxon>
    </lineage>
</organism>
<gene>
    <name evidence="3" type="primary">ccoS</name>
    <name evidence="3" type="ORF">GE300_19910</name>
</gene>
<keyword evidence="2" id="KW-0812">Transmembrane</keyword>
<dbReference type="EMBL" id="WIND01000027">
    <property type="protein sequence ID" value="MSU91844.1"/>
    <property type="molecule type" value="Genomic_DNA"/>
</dbReference>
<evidence type="ECO:0000256" key="1">
    <source>
        <dbReference type="SAM" id="MobiDB-lite"/>
    </source>
</evidence>
<feature type="transmembrane region" description="Helical" evidence="2">
    <location>
        <begin position="6"/>
        <end position="25"/>
    </location>
</feature>
<feature type="region of interest" description="Disordered" evidence="1">
    <location>
        <begin position="45"/>
        <end position="74"/>
    </location>
</feature>
<keyword evidence="2" id="KW-1133">Transmembrane helix</keyword>
<protein>
    <submittedName>
        <fullName evidence="3">Cbb3-type cytochrome oxidase assembly protein CcoS</fullName>
    </submittedName>
</protein>
<evidence type="ECO:0000313" key="3">
    <source>
        <dbReference type="EMBL" id="MSU91844.1"/>
    </source>
</evidence>
<dbReference type="InterPro" id="IPR004714">
    <property type="entry name" value="Cyt_oxidase_maturation_cbb3"/>
</dbReference>
<proteinExistence type="predicted"/>
<name>A0A6L5Z6Z5_9RHOB</name>
<dbReference type="Pfam" id="PF03597">
    <property type="entry name" value="FixS"/>
    <property type="match status" value="1"/>
</dbReference>
<evidence type="ECO:0000313" key="4">
    <source>
        <dbReference type="Proteomes" id="UP000474957"/>
    </source>
</evidence>
<dbReference type="NCBIfam" id="TIGR00847">
    <property type="entry name" value="ccoS"/>
    <property type="match status" value="1"/>
</dbReference>
<dbReference type="PANTHER" id="PTHR41532">
    <property type="entry name" value="FIXS PROTEIN"/>
    <property type="match status" value="1"/>
</dbReference>
<keyword evidence="2" id="KW-0472">Membrane</keyword>
<comment type="caution">
    <text evidence="3">The sequence shown here is derived from an EMBL/GenBank/DDBJ whole genome shotgun (WGS) entry which is preliminary data.</text>
</comment>
<sequence>MTALLVLIPVSIGMGLIGLGAFIWAMRHQQFDDLEGNAWRVIGATEPADTPGAGPVPRRRLRPRSSAMEVRVSW</sequence>
<dbReference type="PANTHER" id="PTHR41532:SF1">
    <property type="entry name" value="FIXS PROTEIN"/>
    <property type="match status" value="1"/>
</dbReference>
<dbReference type="AlphaFoldDB" id="A0A6L5Z6Z5"/>
<dbReference type="Proteomes" id="UP000474957">
    <property type="component" value="Unassembled WGS sequence"/>
</dbReference>
<evidence type="ECO:0000256" key="2">
    <source>
        <dbReference type="SAM" id="Phobius"/>
    </source>
</evidence>
<reference evidence="3 4" key="1">
    <citation type="submission" date="2019-10" db="EMBL/GenBank/DDBJ databases">
        <title>Cognatihalovulum marinum gen. nov. sp. nov., a new member of the family Rhodobacteraceae isolated from deep seawater of the Northwest Indian Ocean.</title>
        <authorList>
            <person name="Ruan C."/>
            <person name="Wang J."/>
            <person name="Zheng X."/>
            <person name="Song L."/>
            <person name="Zhu Y."/>
            <person name="Huang Y."/>
            <person name="Lu Z."/>
            <person name="Du W."/>
            <person name="Huang L."/>
            <person name="Dai X."/>
        </authorList>
    </citation>
    <scope>NUCLEOTIDE SEQUENCE [LARGE SCALE GENOMIC DNA]</scope>
    <source>
        <strain evidence="3 4">2CG4</strain>
    </source>
</reference>